<reference evidence="6 7" key="1">
    <citation type="journal article" date="2016" name="Front. Microbiol.">
        <title>Genome and transcriptome sequences reveal the specific parasitism of the nematophagous Purpureocillium lilacinum 36-1.</title>
        <authorList>
            <person name="Xie J."/>
            <person name="Li S."/>
            <person name="Mo C."/>
            <person name="Xiao X."/>
            <person name="Peng D."/>
            <person name="Wang G."/>
            <person name="Xiao Y."/>
        </authorList>
    </citation>
    <scope>NUCLEOTIDE SEQUENCE [LARGE SCALE GENOMIC DNA]</scope>
    <source>
        <strain evidence="6 7">36-1</strain>
    </source>
</reference>
<dbReference type="PRINTS" id="PR00368">
    <property type="entry name" value="FADPNR"/>
</dbReference>
<keyword evidence="3" id="KW-0274">FAD</keyword>
<keyword evidence="2" id="KW-0285">Flavoprotein</keyword>
<feature type="domain" description="DUF6314" evidence="5">
    <location>
        <begin position="573"/>
        <end position="753"/>
    </location>
</feature>
<organism evidence="6 7">
    <name type="scientific">Purpureocillium lilacinum</name>
    <name type="common">Paecilomyces lilacinus</name>
    <dbReference type="NCBI Taxonomy" id="33203"/>
    <lineage>
        <taxon>Eukaryota</taxon>
        <taxon>Fungi</taxon>
        <taxon>Dikarya</taxon>
        <taxon>Ascomycota</taxon>
        <taxon>Pezizomycotina</taxon>
        <taxon>Sordariomycetes</taxon>
        <taxon>Hypocreomycetidae</taxon>
        <taxon>Hypocreales</taxon>
        <taxon>Ophiocordycipitaceae</taxon>
        <taxon>Purpureocillium</taxon>
    </lineage>
</organism>
<evidence type="ECO:0000256" key="1">
    <source>
        <dbReference type="ARBA" id="ARBA00009183"/>
    </source>
</evidence>
<dbReference type="InterPro" id="IPR020946">
    <property type="entry name" value="Flavin_mOase-like"/>
</dbReference>
<comment type="caution">
    <text evidence="6">The sequence shown here is derived from an EMBL/GenBank/DDBJ whole genome shotgun (WGS) entry which is preliminary data.</text>
</comment>
<keyword evidence="4" id="KW-0560">Oxidoreductase</keyword>
<comment type="similarity">
    <text evidence="1">Belongs to the FMO family.</text>
</comment>
<evidence type="ECO:0000313" key="6">
    <source>
        <dbReference type="EMBL" id="PWI71583.1"/>
    </source>
</evidence>
<dbReference type="InterPro" id="IPR045632">
    <property type="entry name" value="DUF6314"/>
</dbReference>
<evidence type="ECO:0000259" key="5">
    <source>
        <dbReference type="Pfam" id="PF19834"/>
    </source>
</evidence>
<evidence type="ECO:0000256" key="4">
    <source>
        <dbReference type="ARBA" id="ARBA00023002"/>
    </source>
</evidence>
<dbReference type="GO" id="GO:0004499">
    <property type="term" value="F:N,N-dimethylaniline monooxygenase activity"/>
    <property type="evidence" value="ECO:0007669"/>
    <property type="project" value="InterPro"/>
</dbReference>
<dbReference type="InterPro" id="IPR036188">
    <property type="entry name" value="FAD/NAD-bd_sf"/>
</dbReference>
<dbReference type="EMBL" id="LCWV01000007">
    <property type="protein sequence ID" value="PWI71583.1"/>
    <property type="molecule type" value="Genomic_DNA"/>
</dbReference>
<dbReference type="GO" id="GO:0050660">
    <property type="term" value="F:flavin adenine dinucleotide binding"/>
    <property type="evidence" value="ECO:0007669"/>
    <property type="project" value="InterPro"/>
</dbReference>
<accession>A0A2U3EAR0</accession>
<sequence length="753" mass="83526">MNSRAMNRLSVCIVGAGPSGLVAAKTLLHNAPKGAFQVSVFDAQDAIGGLWPTSKTDTGRLVHPLMVANQSRHTMHFSDLAWDAAAPQLPRAWQVGKYLERYLDRYLTGHPDFELRLGTRVVRADPMQDGRAGWQVLLRGPDGTEETRTFQRLIVASGYFGKPIIPDSLAEPAAVPVVPSSQYRDLKSLLGDKPRNSGKKILVVGGQMSGVEIAGTIASHLSSAAHSPDPCGIPDIEQYSVHHVVQRPIWVFPLYTTPEPTAAAAPFLPLDFSSYNRNNRPQPLVNTQGHISPDTAKVVHGIYEKALGSNQAAFSPLLRVDDDTKTEPPYLAVSDWYCDFVRSGLITLSKGKVEALDGNTAVLSNGAGRIDDIAAVVVATGFDPSPCLDFFPKDILDKLRFSPKHTELPLALSFHGTTSHDVHGLGFVGFYRSAYWGVIQMQARFLVELWTKTMLLPQPMRSALSTDDSVQRTLELRDDPRLSQFPMGDYPWLMQEFAEALSIEPATPSFAGVPLLPHNKQPLDMLTPARYTSLTDSEEAKGEAAKLIRDTIDTTITGLTSPRFVARAVFRSLLGTWKLERDLVSRLPSHPSGHFSGTAQFLLRERTSDGIQCAKDGTPASLGSSDDDSDQGMEYLYVEDGEFKTDGGFGFRATRRYVWRYDERNDKLSVWFAKPDDQKRADYLFHEVEFEQSERGGRDADGWKAKAGHLCIDDYYDVKYNFAFEAVNLRDWSIEYTVNGPKKDYTIRGTYTR</sequence>
<evidence type="ECO:0000256" key="2">
    <source>
        <dbReference type="ARBA" id="ARBA00022630"/>
    </source>
</evidence>
<evidence type="ECO:0000313" key="7">
    <source>
        <dbReference type="Proteomes" id="UP000245956"/>
    </source>
</evidence>
<dbReference type="Pfam" id="PF00743">
    <property type="entry name" value="FMO-like"/>
    <property type="match status" value="1"/>
</dbReference>
<dbReference type="Gene3D" id="3.50.50.60">
    <property type="entry name" value="FAD/NAD(P)-binding domain"/>
    <property type="match status" value="1"/>
</dbReference>
<dbReference type="Proteomes" id="UP000245956">
    <property type="component" value="Unassembled WGS sequence"/>
</dbReference>
<proteinExistence type="inferred from homology"/>
<dbReference type="Pfam" id="PF19834">
    <property type="entry name" value="DUF6314"/>
    <property type="match status" value="1"/>
</dbReference>
<gene>
    <name evidence="6" type="ORF">PCL_11677</name>
</gene>
<evidence type="ECO:0000256" key="3">
    <source>
        <dbReference type="ARBA" id="ARBA00022827"/>
    </source>
</evidence>
<dbReference type="GO" id="GO:0050661">
    <property type="term" value="F:NADP binding"/>
    <property type="evidence" value="ECO:0007669"/>
    <property type="project" value="InterPro"/>
</dbReference>
<protein>
    <submittedName>
        <fullName evidence="6">Pyridine nucleotide-disulfide oxidoreductase</fullName>
    </submittedName>
</protein>
<dbReference type="AlphaFoldDB" id="A0A2U3EAR0"/>
<dbReference type="SUPFAM" id="SSF51905">
    <property type="entry name" value="FAD/NAD(P)-binding domain"/>
    <property type="match status" value="1"/>
</dbReference>
<dbReference type="PANTHER" id="PTHR23023">
    <property type="entry name" value="DIMETHYLANILINE MONOOXYGENASE"/>
    <property type="match status" value="1"/>
</dbReference>
<name>A0A2U3EAR0_PURLI</name>
<dbReference type="InterPro" id="IPR050346">
    <property type="entry name" value="FMO-like"/>
</dbReference>